<dbReference type="InterPro" id="IPR052709">
    <property type="entry name" value="Transposase-MT_Hybrid"/>
</dbReference>
<dbReference type="EMBL" id="JAANIC010006581">
    <property type="protein sequence ID" value="KAG5328455.1"/>
    <property type="molecule type" value="Genomic_DNA"/>
</dbReference>
<evidence type="ECO:0000313" key="2">
    <source>
        <dbReference type="EMBL" id="KAG5328455.1"/>
    </source>
</evidence>
<dbReference type="AlphaFoldDB" id="A0A836JWU5"/>
<dbReference type="GO" id="GO:0008168">
    <property type="term" value="F:methyltransferase activity"/>
    <property type="evidence" value="ECO:0007669"/>
    <property type="project" value="UniProtKB-KW"/>
</dbReference>
<dbReference type="PANTHER" id="PTHR46060:SF1">
    <property type="entry name" value="MARINER MOS1 TRANSPOSASE-LIKE PROTEIN"/>
    <property type="match status" value="1"/>
</dbReference>
<dbReference type="InterPro" id="IPR036397">
    <property type="entry name" value="RNaseH_sf"/>
</dbReference>
<keyword evidence="2" id="KW-0808">Transferase</keyword>
<accession>A0A836JWU5</accession>
<dbReference type="Gene3D" id="1.10.10.1450">
    <property type="match status" value="1"/>
</dbReference>
<name>A0A836JWU5_9HYME</name>
<reference evidence="2" key="1">
    <citation type="submission" date="2020-03" db="EMBL/GenBank/DDBJ databases">
        <title>Relaxed selection underlies rapid genomic changes in the transitions from sociality to social parasitism in ants.</title>
        <authorList>
            <person name="Bi X."/>
        </authorList>
    </citation>
    <scope>NUCLEOTIDE SEQUENCE</scope>
    <source>
        <strain evidence="2">BGI-DK2014a</strain>
        <tissue evidence="2">Whole body</tissue>
    </source>
</reference>
<gene>
    <name evidence="2" type="primary">Setmar_87</name>
    <name evidence="2" type="ORF">G6Z76_0006848</name>
</gene>
<feature type="non-terminal residue" evidence="2">
    <location>
        <position position="1"/>
    </location>
</feature>
<keyword evidence="3" id="KW-1185">Reference proteome</keyword>
<dbReference type="InterPro" id="IPR041426">
    <property type="entry name" value="Mos1_HTH"/>
</dbReference>
<feature type="non-terminal residue" evidence="2">
    <location>
        <position position="464"/>
    </location>
</feature>
<keyword evidence="2" id="KW-0489">Methyltransferase</keyword>
<proteinExistence type="predicted"/>
<protein>
    <submittedName>
        <fullName evidence="2">SETMR methyltransferase</fullName>
    </submittedName>
</protein>
<dbReference type="GO" id="GO:0032259">
    <property type="term" value="P:methylation"/>
    <property type="evidence" value="ECO:0007669"/>
    <property type="project" value="UniProtKB-KW"/>
</dbReference>
<dbReference type="PANTHER" id="PTHR46060">
    <property type="entry name" value="MARINER MOS1 TRANSPOSASE-LIKE PROTEIN"/>
    <property type="match status" value="1"/>
</dbReference>
<dbReference type="Gene3D" id="3.30.420.10">
    <property type="entry name" value="Ribonuclease H-like superfamily/Ribonuclease H"/>
    <property type="match status" value="1"/>
</dbReference>
<dbReference type="Pfam" id="PF17906">
    <property type="entry name" value="HTH_48"/>
    <property type="match status" value="1"/>
</dbReference>
<sequence>LSQQNLRKLCFFCFYLKKSVAKSQRMLSKVYGDYPSISTCEYWFRRYKEEKVFLHRIVTSDEKWIHYYNPIKNHSEEVQEEREGEEVCEAFECSTTPRKSDDRSHDRVQPITFIPRMTIIPTIELETFSSLATKVQNWLQTSRGIASRLGSAGSKVRRDCPRARGARDKQKSDIDYVYGHWNDPNELVNRTSRSRSYYKLNRVSTKRVSRVASAKKSTFICILCITSNHEKEKLAPRRFVEELHVPAGKNFPRRRVIVRRYDNLWQGNIVEMRPYSSFNRDRYILTVIDVLSKYAWADITPAIAERLLDMVYSAIKIAGSAKFKVSRLLTVDHKRDRVTISKQCLEMFQRNPDEFLCRLLWTKHESITSHRDDQTNYLPSKQTINNDYCTALLDRFNNILKKKRPHLAKKKVLFHQDNARVHTCPAPMAKFNEFRYELLPHPAYSPDLAPWIKCIELKGDYVKK</sequence>
<dbReference type="GO" id="GO:0003676">
    <property type="term" value="F:nucleic acid binding"/>
    <property type="evidence" value="ECO:0007669"/>
    <property type="project" value="InterPro"/>
</dbReference>
<feature type="domain" description="Mos1 transposase HTH" evidence="1">
    <location>
        <begin position="4"/>
        <end position="50"/>
    </location>
</feature>
<organism evidence="2 3">
    <name type="scientific">Acromyrmex charruanus</name>
    <dbReference type="NCBI Taxonomy" id="2715315"/>
    <lineage>
        <taxon>Eukaryota</taxon>
        <taxon>Metazoa</taxon>
        <taxon>Ecdysozoa</taxon>
        <taxon>Arthropoda</taxon>
        <taxon>Hexapoda</taxon>
        <taxon>Insecta</taxon>
        <taxon>Pterygota</taxon>
        <taxon>Neoptera</taxon>
        <taxon>Endopterygota</taxon>
        <taxon>Hymenoptera</taxon>
        <taxon>Apocrita</taxon>
        <taxon>Aculeata</taxon>
        <taxon>Formicoidea</taxon>
        <taxon>Formicidae</taxon>
        <taxon>Myrmicinae</taxon>
        <taxon>Acromyrmex</taxon>
    </lineage>
</organism>
<comment type="caution">
    <text evidence="2">The sequence shown here is derived from an EMBL/GenBank/DDBJ whole genome shotgun (WGS) entry which is preliminary data.</text>
</comment>
<dbReference type="Proteomes" id="UP000669903">
    <property type="component" value="Unassembled WGS sequence"/>
</dbReference>
<evidence type="ECO:0000259" key="1">
    <source>
        <dbReference type="Pfam" id="PF17906"/>
    </source>
</evidence>
<evidence type="ECO:0000313" key="3">
    <source>
        <dbReference type="Proteomes" id="UP000669903"/>
    </source>
</evidence>